<dbReference type="OrthoDB" id="2039442at2"/>
<feature type="transmembrane region" description="Helical" evidence="5">
    <location>
        <begin position="93"/>
        <end position="118"/>
    </location>
</feature>
<name>A0A1T4V8B8_9FIRM</name>
<accession>A0A1T4V8B8</accession>
<sequence>MKIKLHPIILILYFGSMLTFTMCTLHIYMLIISLCLGMVFLSCLVGVKKVAKHYLLPIFPLFLLIVFVNGAFNHYGETSLYMMDNGNSITLECILFGLVMGCMVMASLLWLASFNIIIKSDDVLYLTGKILPSISLVISMSLRFIPLYKKNYREIKKSSKLLGAYNDKRKISRIKTAYNNFSILFSRCLEESVETASSMQNRGFGVRSRTMYHNFHFGIREIRQLLYLLIFIGIVFAGYFKGLCYANYNPAVEIRSNVFIFVAFILLGIFPIVVNVFERKRGM</sequence>
<organism evidence="6 7">
    <name type="scientific">Eubacterium uniforme</name>
    <dbReference type="NCBI Taxonomy" id="39495"/>
    <lineage>
        <taxon>Bacteria</taxon>
        <taxon>Bacillati</taxon>
        <taxon>Bacillota</taxon>
        <taxon>Clostridia</taxon>
        <taxon>Eubacteriales</taxon>
        <taxon>Eubacteriaceae</taxon>
        <taxon>Eubacterium</taxon>
    </lineage>
</organism>
<evidence type="ECO:0000313" key="6">
    <source>
        <dbReference type="EMBL" id="SKA61228.1"/>
    </source>
</evidence>
<feature type="transmembrane region" description="Helical" evidence="5">
    <location>
        <begin position="254"/>
        <end position="277"/>
    </location>
</feature>
<keyword evidence="3 5" id="KW-1133">Transmembrane helix</keyword>
<evidence type="ECO:0000256" key="1">
    <source>
        <dbReference type="ARBA" id="ARBA00004141"/>
    </source>
</evidence>
<evidence type="ECO:0000256" key="3">
    <source>
        <dbReference type="ARBA" id="ARBA00022989"/>
    </source>
</evidence>
<keyword evidence="4 5" id="KW-0472">Membrane</keyword>
<dbReference type="STRING" id="39495.SAMN02745111_00414"/>
<proteinExistence type="predicted"/>
<evidence type="ECO:0000256" key="4">
    <source>
        <dbReference type="ARBA" id="ARBA00023136"/>
    </source>
</evidence>
<evidence type="ECO:0000256" key="2">
    <source>
        <dbReference type="ARBA" id="ARBA00022692"/>
    </source>
</evidence>
<feature type="transmembrane region" description="Helical" evidence="5">
    <location>
        <begin position="12"/>
        <end position="41"/>
    </location>
</feature>
<dbReference type="AlphaFoldDB" id="A0A1T4V8B8"/>
<gene>
    <name evidence="6" type="ORF">SAMN02745111_00414</name>
</gene>
<comment type="subcellular location">
    <subcellularLocation>
        <location evidence="1">Membrane</location>
        <topology evidence="1">Multi-pass membrane protein</topology>
    </subcellularLocation>
</comment>
<dbReference type="Pfam" id="PF02361">
    <property type="entry name" value="CbiQ"/>
    <property type="match status" value="1"/>
</dbReference>
<feature type="transmembrane region" description="Helical" evidence="5">
    <location>
        <begin position="53"/>
        <end position="72"/>
    </location>
</feature>
<dbReference type="InterPro" id="IPR003339">
    <property type="entry name" value="ABC/ECF_trnsptr_transmembrane"/>
</dbReference>
<reference evidence="6 7" key="1">
    <citation type="submission" date="2017-02" db="EMBL/GenBank/DDBJ databases">
        <authorList>
            <person name="Peterson S.W."/>
        </authorList>
    </citation>
    <scope>NUCLEOTIDE SEQUENCE [LARGE SCALE GENOMIC DNA]</scope>
    <source>
        <strain evidence="6 7">ATCC 35992</strain>
    </source>
</reference>
<evidence type="ECO:0000313" key="7">
    <source>
        <dbReference type="Proteomes" id="UP000190814"/>
    </source>
</evidence>
<keyword evidence="7" id="KW-1185">Reference proteome</keyword>
<dbReference type="EMBL" id="FUXZ01000003">
    <property type="protein sequence ID" value="SKA61228.1"/>
    <property type="molecule type" value="Genomic_DNA"/>
</dbReference>
<dbReference type="CDD" id="cd16914">
    <property type="entry name" value="EcfT"/>
    <property type="match status" value="1"/>
</dbReference>
<protein>
    <submittedName>
        <fullName evidence="6">Energy-coupling factor transport system permease protein</fullName>
    </submittedName>
</protein>
<feature type="transmembrane region" description="Helical" evidence="5">
    <location>
        <begin position="130"/>
        <end position="148"/>
    </location>
</feature>
<dbReference type="Proteomes" id="UP000190814">
    <property type="component" value="Unassembled WGS sequence"/>
</dbReference>
<feature type="transmembrane region" description="Helical" evidence="5">
    <location>
        <begin position="225"/>
        <end position="248"/>
    </location>
</feature>
<keyword evidence="2 5" id="KW-0812">Transmembrane</keyword>
<dbReference type="RefSeq" id="WP_078765304.1">
    <property type="nucleotide sequence ID" value="NZ_FUXZ01000003.1"/>
</dbReference>
<evidence type="ECO:0000256" key="5">
    <source>
        <dbReference type="SAM" id="Phobius"/>
    </source>
</evidence>
<dbReference type="GO" id="GO:0005886">
    <property type="term" value="C:plasma membrane"/>
    <property type="evidence" value="ECO:0007669"/>
    <property type="project" value="UniProtKB-ARBA"/>
</dbReference>